<keyword evidence="7" id="KW-1185">Reference proteome</keyword>
<name>A0ABY1YLR2_9RHOB</name>
<dbReference type="PANTHER" id="PTHR30055">
    <property type="entry name" value="HTH-TYPE TRANSCRIPTIONAL REGULATOR RUTR"/>
    <property type="match status" value="1"/>
</dbReference>
<evidence type="ECO:0000256" key="3">
    <source>
        <dbReference type="ARBA" id="ARBA00023163"/>
    </source>
</evidence>
<dbReference type="Proteomes" id="UP000292859">
    <property type="component" value="Unassembled WGS sequence"/>
</dbReference>
<evidence type="ECO:0000259" key="5">
    <source>
        <dbReference type="PROSITE" id="PS50977"/>
    </source>
</evidence>
<evidence type="ECO:0000313" key="7">
    <source>
        <dbReference type="Proteomes" id="UP000292859"/>
    </source>
</evidence>
<dbReference type="InterPro" id="IPR001647">
    <property type="entry name" value="HTH_TetR"/>
</dbReference>
<evidence type="ECO:0000256" key="1">
    <source>
        <dbReference type="ARBA" id="ARBA00023015"/>
    </source>
</evidence>
<feature type="DNA-binding region" description="H-T-H motif" evidence="4">
    <location>
        <begin position="48"/>
        <end position="67"/>
    </location>
</feature>
<dbReference type="InterPro" id="IPR009057">
    <property type="entry name" value="Homeodomain-like_sf"/>
</dbReference>
<evidence type="ECO:0000313" key="6">
    <source>
        <dbReference type="EMBL" id="TBN52216.1"/>
    </source>
</evidence>
<dbReference type="InterPro" id="IPR050109">
    <property type="entry name" value="HTH-type_TetR-like_transc_reg"/>
</dbReference>
<keyword evidence="2 4" id="KW-0238">DNA-binding</keyword>
<evidence type="ECO:0000256" key="2">
    <source>
        <dbReference type="ARBA" id="ARBA00023125"/>
    </source>
</evidence>
<dbReference type="PANTHER" id="PTHR30055:SF238">
    <property type="entry name" value="MYCOFACTOCIN BIOSYNTHESIS TRANSCRIPTIONAL REGULATOR MFTR-RELATED"/>
    <property type="match status" value="1"/>
</dbReference>
<gene>
    <name evidence="6" type="ORF">EYF88_04825</name>
</gene>
<accession>A0ABY1YLR2</accession>
<keyword evidence="3" id="KW-0804">Transcription</keyword>
<evidence type="ECO:0000256" key="4">
    <source>
        <dbReference type="PROSITE-ProRule" id="PRU00335"/>
    </source>
</evidence>
<organism evidence="6 7">
    <name type="scientific">Paracoccus sediminis</name>
    <dbReference type="NCBI Taxonomy" id="1214787"/>
    <lineage>
        <taxon>Bacteria</taxon>
        <taxon>Pseudomonadati</taxon>
        <taxon>Pseudomonadota</taxon>
        <taxon>Alphaproteobacteria</taxon>
        <taxon>Rhodobacterales</taxon>
        <taxon>Paracoccaceae</taxon>
        <taxon>Paracoccus</taxon>
    </lineage>
</organism>
<comment type="caution">
    <text evidence="6">The sequence shown here is derived from an EMBL/GenBank/DDBJ whole genome shotgun (WGS) entry which is preliminary data.</text>
</comment>
<reference evidence="6 7" key="1">
    <citation type="submission" date="2019-02" db="EMBL/GenBank/DDBJ databases">
        <authorList>
            <person name="Zhang G."/>
        </authorList>
    </citation>
    <scope>NUCLEOTIDE SEQUENCE [LARGE SCALE GENOMIC DNA]</scope>
    <source>
        <strain evidence="6 7">CMB17</strain>
    </source>
</reference>
<dbReference type="SUPFAM" id="SSF46689">
    <property type="entry name" value="Homeodomain-like"/>
    <property type="match status" value="1"/>
</dbReference>
<protein>
    <submittedName>
        <fullName evidence="6">TetR family transcriptional regulator</fullName>
    </submittedName>
</protein>
<dbReference type="EMBL" id="SIRL01000002">
    <property type="protein sequence ID" value="TBN52216.1"/>
    <property type="molecule type" value="Genomic_DNA"/>
</dbReference>
<dbReference type="PROSITE" id="PS50977">
    <property type="entry name" value="HTH_TETR_2"/>
    <property type="match status" value="1"/>
</dbReference>
<dbReference type="Gene3D" id="1.10.357.10">
    <property type="entry name" value="Tetracycline Repressor, domain 2"/>
    <property type="match status" value="1"/>
</dbReference>
<feature type="domain" description="HTH tetR-type" evidence="5">
    <location>
        <begin position="25"/>
        <end position="85"/>
    </location>
</feature>
<dbReference type="Pfam" id="PF00440">
    <property type="entry name" value="TetR_N"/>
    <property type="match status" value="1"/>
</dbReference>
<keyword evidence="1" id="KW-0805">Transcription regulation</keyword>
<sequence length="209" mass="23119">MFALDEFSQGACMAVKSTLRDRRRLQTLRDIQRAALTLALRHGYDPVTTEMIAAQAGISQRTFFNYYLNKDAAIVGNAPCFDDETVEGFRASSGPLLADLLQALRQLLTRSELDRGTSQLIDRLLDTAPELVPIFYGSLRRLRDQIADLAVVRLGEDARYDAQLLAEAIAHALADTFRIWANDDAMSDGSIVDVAAAKLQVLRGYLAQV</sequence>
<proteinExistence type="predicted"/>